<evidence type="ECO:0000256" key="1">
    <source>
        <dbReference type="SAM" id="MobiDB-lite"/>
    </source>
</evidence>
<sequence>MATRLTCIPQRPHHVGQTHPEQLPHSLDPKVIIGNSTSNSRTQKPPVYPQNGRCGKGPHPKPVRPPVYPREAGRAPAWKL</sequence>
<feature type="region of interest" description="Disordered" evidence="1">
    <location>
        <begin position="1"/>
        <end position="80"/>
    </location>
</feature>
<dbReference type="EMBL" id="JAAKFY010000004">
    <property type="protein sequence ID" value="KAF3858024.1"/>
    <property type="molecule type" value="Genomic_DNA"/>
</dbReference>
<protein>
    <submittedName>
        <fullName evidence="2">Uncharacterized protein</fullName>
    </submittedName>
</protein>
<dbReference type="AlphaFoldDB" id="A0A7J5Z886"/>
<dbReference type="Proteomes" id="UP000518266">
    <property type="component" value="Unassembled WGS sequence"/>
</dbReference>
<keyword evidence="3" id="KW-1185">Reference proteome</keyword>
<organism evidence="2 3">
    <name type="scientific">Dissostichus mawsoni</name>
    <name type="common">Antarctic cod</name>
    <dbReference type="NCBI Taxonomy" id="36200"/>
    <lineage>
        <taxon>Eukaryota</taxon>
        <taxon>Metazoa</taxon>
        <taxon>Chordata</taxon>
        <taxon>Craniata</taxon>
        <taxon>Vertebrata</taxon>
        <taxon>Euteleostomi</taxon>
        <taxon>Actinopterygii</taxon>
        <taxon>Neopterygii</taxon>
        <taxon>Teleostei</taxon>
        <taxon>Neoteleostei</taxon>
        <taxon>Acanthomorphata</taxon>
        <taxon>Eupercaria</taxon>
        <taxon>Perciformes</taxon>
        <taxon>Notothenioidei</taxon>
        <taxon>Nototheniidae</taxon>
        <taxon>Dissostichus</taxon>
    </lineage>
</organism>
<reference evidence="2 3" key="1">
    <citation type="submission" date="2020-03" db="EMBL/GenBank/DDBJ databases">
        <title>Dissostichus mawsoni Genome sequencing and assembly.</title>
        <authorList>
            <person name="Park H."/>
        </authorList>
    </citation>
    <scope>NUCLEOTIDE SEQUENCE [LARGE SCALE GENOMIC DNA]</scope>
    <source>
        <strain evidence="2">DM0001</strain>
        <tissue evidence="2">Muscle</tissue>
    </source>
</reference>
<dbReference type="OrthoDB" id="8615648at2759"/>
<name>A0A7J5Z886_DISMA</name>
<feature type="compositionally biased region" description="Polar residues" evidence="1">
    <location>
        <begin position="34"/>
        <end position="43"/>
    </location>
</feature>
<accession>A0A7J5Z886</accession>
<evidence type="ECO:0000313" key="2">
    <source>
        <dbReference type="EMBL" id="KAF3858024.1"/>
    </source>
</evidence>
<evidence type="ECO:0000313" key="3">
    <source>
        <dbReference type="Proteomes" id="UP000518266"/>
    </source>
</evidence>
<comment type="caution">
    <text evidence="2">The sequence shown here is derived from an EMBL/GenBank/DDBJ whole genome shotgun (WGS) entry which is preliminary data.</text>
</comment>
<proteinExistence type="predicted"/>
<gene>
    <name evidence="2" type="ORF">F7725_011225</name>
</gene>